<feature type="signal peptide" evidence="2">
    <location>
        <begin position="1"/>
        <end position="20"/>
    </location>
</feature>
<comment type="caution">
    <text evidence="3">The sequence shown here is derived from an EMBL/GenBank/DDBJ whole genome shotgun (WGS) entry which is preliminary data.</text>
</comment>
<proteinExistence type="predicted"/>
<name>A0A1F8ECF5_9BACT</name>
<dbReference type="EMBL" id="MGJB01000012">
    <property type="protein sequence ID" value="OGM98591.1"/>
    <property type="molecule type" value="Genomic_DNA"/>
</dbReference>
<sequence>MQYRPLLCAFVLLVSTPILAQEFSPIVVKTGQPTPSVVRTGEPFRITYRAQFYDEVLILDEQMQPENIKADPFEVIKLEVVVLPDQGNADSGIVHVKDFIYTFRIIKPEKGDKKLPSFNFIWVIKKAGTTEVNAKESSEPKEIPTDEVGVRYVYSPVKPPPLNIRDEIVFQLFRWSGGTLRNAGYAIIAASSMSLLIVLIAWVYFGKSKDKKASENKSSEITAEVVVEIVPDILPKKARRKFLRELKKLLEAKGTDVSSVELEKKVFSLLRELVLVELSGTPVKPLTSDTPAELFKRLLGLREKQKEAMGLKYKAFASLAEKLKNYYEDMESGRLVHFTEPRLEIQALLNIVEGAGFWIKFREAFLNSLRISHA</sequence>
<keyword evidence="2" id="KW-0732">Signal</keyword>
<feature type="transmembrane region" description="Helical" evidence="1">
    <location>
        <begin position="183"/>
        <end position="205"/>
    </location>
</feature>
<keyword evidence="1" id="KW-0812">Transmembrane</keyword>
<evidence type="ECO:0000313" key="3">
    <source>
        <dbReference type="EMBL" id="OGM98591.1"/>
    </source>
</evidence>
<dbReference type="STRING" id="1802661.A2649_00120"/>
<gene>
    <name evidence="3" type="ORF">A2649_00120</name>
</gene>
<evidence type="ECO:0000313" key="4">
    <source>
        <dbReference type="Proteomes" id="UP000176893"/>
    </source>
</evidence>
<dbReference type="AlphaFoldDB" id="A0A1F8ECF5"/>
<evidence type="ECO:0000256" key="1">
    <source>
        <dbReference type="SAM" id="Phobius"/>
    </source>
</evidence>
<protein>
    <recommendedName>
        <fullName evidence="5">Protein BatD</fullName>
    </recommendedName>
</protein>
<keyword evidence="1" id="KW-0472">Membrane</keyword>
<keyword evidence="1" id="KW-1133">Transmembrane helix</keyword>
<evidence type="ECO:0008006" key="5">
    <source>
        <dbReference type="Google" id="ProtNLM"/>
    </source>
</evidence>
<reference evidence="3 4" key="1">
    <citation type="journal article" date="2016" name="Nat. Commun.">
        <title>Thousands of microbial genomes shed light on interconnected biogeochemical processes in an aquifer system.</title>
        <authorList>
            <person name="Anantharaman K."/>
            <person name="Brown C.T."/>
            <person name="Hug L.A."/>
            <person name="Sharon I."/>
            <person name="Castelle C.J."/>
            <person name="Probst A.J."/>
            <person name="Thomas B.C."/>
            <person name="Singh A."/>
            <person name="Wilkins M.J."/>
            <person name="Karaoz U."/>
            <person name="Brodie E.L."/>
            <person name="Williams K.H."/>
            <person name="Hubbard S.S."/>
            <person name="Banfield J.F."/>
        </authorList>
    </citation>
    <scope>NUCLEOTIDE SEQUENCE [LARGE SCALE GENOMIC DNA]</scope>
</reference>
<feature type="chain" id="PRO_5009535321" description="Protein BatD" evidence="2">
    <location>
        <begin position="21"/>
        <end position="374"/>
    </location>
</feature>
<dbReference type="Proteomes" id="UP000176893">
    <property type="component" value="Unassembled WGS sequence"/>
</dbReference>
<evidence type="ECO:0000256" key="2">
    <source>
        <dbReference type="SAM" id="SignalP"/>
    </source>
</evidence>
<organism evidence="3 4">
    <name type="scientific">Candidatus Yanofskybacteria bacterium RIFCSPHIGHO2_01_FULL_41_26</name>
    <dbReference type="NCBI Taxonomy" id="1802661"/>
    <lineage>
        <taxon>Bacteria</taxon>
        <taxon>Candidatus Yanofskyibacteriota</taxon>
    </lineage>
</organism>
<accession>A0A1F8ECF5</accession>